<keyword evidence="1" id="KW-1133">Transmembrane helix</keyword>
<keyword evidence="3" id="KW-1185">Reference proteome</keyword>
<evidence type="ECO:0000256" key="1">
    <source>
        <dbReference type="SAM" id="Phobius"/>
    </source>
</evidence>
<feature type="transmembrane region" description="Helical" evidence="1">
    <location>
        <begin position="182"/>
        <end position="201"/>
    </location>
</feature>
<gene>
    <name evidence="2" type="ORF">J7I43_22470</name>
</gene>
<sequence>MEQFRIRQDGFREIQQRSAIRLLYIFIPSIIAAGVIVHLSTKTGEPDTLPYVLPLLALVSGYSMYAGLKKNRRNMETYSLTVGDTFIVRTQSPLPDLNIPFADISRISKIRNGNIVITGKHRNDMIIVYRQIESYDALEQRLQQIYPFTAPPAYTVFTYLLFSLVFAAAMICFYAFRNKMVTAICGPALAGVMIWSLIAVQRNKNLDAKTRKMAWLALLPIVSIICTTILMLTDNA</sequence>
<feature type="transmembrane region" description="Helical" evidence="1">
    <location>
        <begin position="21"/>
        <end position="39"/>
    </location>
</feature>
<dbReference type="Proteomes" id="UP000679126">
    <property type="component" value="Unassembled WGS sequence"/>
</dbReference>
<reference evidence="3" key="1">
    <citation type="submission" date="2021-03" db="EMBL/GenBank/DDBJ databases">
        <title>Assistant Professor.</title>
        <authorList>
            <person name="Huq M.A."/>
        </authorList>
    </citation>
    <scope>NUCLEOTIDE SEQUENCE [LARGE SCALE GENOMIC DNA]</scope>
    <source>
        <strain evidence="3">MAH-28</strain>
    </source>
</reference>
<keyword evidence="1" id="KW-0812">Transmembrane</keyword>
<feature type="transmembrane region" description="Helical" evidence="1">
    <location>
        <begin position="213"/>
        <end position="233"/>
    </location>
</feature>
<feature type="transmembrane region" description="Helical" evidence="1">
    <location>
        <begin position="156"/>
        <end position="176"/>
    </location>
</feature>
<comment type="caution">
    <text evidence="2">The sequence shown here is derived from an EMBL/GenBank/DDBJ whole genome shotgun (WGS) entry which is preliminary data.</text>
</comment>
<feature type="transmembrane region" description="Helical" evidence="1">
    <location>
        <begin position="51"/>
        <end position="68"/>
    </location>
</feature>
<protein>
    <recommendedName>
        <fullName evidence="4">PH domain-containing protein</fullName>
    </recommendedName>
</protein>
<dbReference type="EMBL" id="JAGHKP010000004">
    <property type="protein sequence ID" value="MBO9155010.1"/>
    <property type="molecule type" value="Genomic_DNA"/>
</dbReference>
<accession>A0ABS3YK15</accession>
<name>A0ABS3YK15_9BACT</name>
<evidence type="ECO:0008006" key="4">
    <source>
        <dbReference type="Google" id="ProtNLM"/>
    </source>
</evidence>
<keyword evidence="1" id="KW-0472">Membrane</keyword>
<evidence type="ECO:0000313" key="2">
    <source>
        <dbReference type="EMBL" id="MBO9155010.1"/>
    </source>
</evidence>
<dbReference type="RefSeq" id="WP_209148119.1">
    <property type="nucleotide sequence ID" value="NZ_JAGHKP010000004.1"/>
</dbReference>
<organism evidence="2 3">
    <name type="scientific">Chitinophaga chungangae</name>
    <dbReference type="NCBI Taxonomy" id="2821488"/>
    <lineage>
        <taxon>Bacteria</taxon>
        <taxon>Pseudomonadati</taxon>
        <taxon>Bacteroidota</taxon>
        <taxon>Chitinophagia</taxon>
        <taxon>Chitinophagales</taxon>
        <taxon>Chitinophagaceae</taxon>
        <taxon>Chitinophaga</taxon>
    </lineage>
</organism>
<proteinExistence type="predicted"/>
<evidence type="ECO:0000313" key="3">
    <source>
        <dbReference type="Proteomes" id="UP000679126"/>
    </source>
</evidence>